<dbReference type="GeneID" id="75827543"/>
<gene>
    <name evidence="9" type="ORF">J7T54_001024</name>
</gene>
<feature type="transmembrane region" description="Helical" evidence="7">
    <location>
        <begin position="217"/>
        <end position="239"/>
    </location>
</feature>
<proteinExistence type="inferred from homology"/>
<feature type="transmembrane region" description="Helical" evidence="7">
    <location>
        <begin position="107"/>
        <end position="128"/>
    </location>
</feature>
<dbReference type="PANTHER" id="PTHR33048:SF2">
    <property type="entry name" value="SRPK"/>
    <property type="match status" value="1"/>
</dbReference>
<dbReference type="EMBL" id="JAGIXG020000049">
    <property type="protein sequence ID" value="KAI6779294.1"/>
    <property type="molecule type" value="Genomic_DNA"/>
</dbReference>
<feature type="domain" description="Rhodopsin" evidence="8">
    <location>
        <begin position="33"/>
        <end position="275"/>
    </location>
</feature>
<evidence type="ECO:0000259" key="8">
    <source>
        <dbReference type="Pfam" id="PF20684"/>
    </source>
</evidence>
<comment type="caution">
    <text evidence="9">The sequence shown here is derived from an EMBL/GenBank/DDBJ whole genome shotgun (WGS) entry which is preliminary data.</text>
</comment>
<evidence type="ECO:0000313" key="9">
    <source>
        <dbReference type="EMBL" id="KAI6779294.1"/>
    </source>
</evidence>
<feature type="compositionally biased region" description="Polar residues" evidence="6">
    <location>
        <begin position="350"/>
        <end position="364"/>
    </location>
</feature>
<accession>A0A9P9XXT7</accession>
<evidence type="ECO:0000256" key="3">
    <source>
        <dbReference type="ARBA" id="ARBA00022989"/>
    </source>
</evidence>
<evidence type="ECO:0000256" key="1">
    <source>
        <dbReference type="ARBA" id="ARBA00004141"/>
    </source>
</evidence>
<protein>
    <recommendedName>
        <fullName evidence="8">Rhodopsin domain-containing protein</fullName>
    </recommendedName>
</protein>
<comment type="subcellular location">
    <subcellularLocation>
        <location evidence="1">Membrane</location>
        <topology evidence="1">Multi-pass membrane protein</topology>
    </subcellularLocation>
</comment>
<dbReference type="OrthoDB" id="4329349at2759"/>
<evidence type="ECO:0000256" key="6">
    <source>
        <dbReference type="SAM" id="MobiDB-lite"/>
    </source>
</evidence>
<feature type="compositionally biased region" description="Polar residues" evidence="6">
    <location>
        <begin position="379"/>
        <end position="396"/>
    </location>
</feature>
<keyword evidence="2 7" id="KW-0812">Transmembrane</keyword>
<sequence length="418" mass="47043">MRQPSERVTLPKSDSYLPEVWSLYAIGTIVILLRFAVRMRTVGLRGFQGDDYLTGLYLVLYTMNIIIVQYTYYSGGNVDVTPEQVETLPQSDIDVLRFGSQLEFVSWYTYPGTIWTLKFMVLFFYRRITLGVLRVKTIRFLFWFCAASWIGLILSVSLSCRPYSHNWQIKPLPGPECTFRPQNFWTLCVLNVLTDAALMSIPLPILWHLRVSKRRKLAVAILLLSGVFVISTAIVRMVMTMVGAPNVITINSWGFRETCAGLCAVTAPILCPLFTRAFWRKGRYGQEYVRWRDNWLRPGERRESPGFGTWIGMVDGLEDDDDDLFRYDTDDAGSLEQGHHEPRGGFTPGTIRQGTASIEMSGTVTRRGPEENAGPWNGPRQNNMSGETLAGASSTGLERGESGGPSNSNGSLHKHSPV</sequence>
<name>A0A9P9XXT7_9HYPO</name>
<evidence type="ECO:0000256" key="2">
    <source>
        <dbReference type="ARBA" id="ARBA00022692"/>
    </source>
</evidence>
<dbReference type="AlphaFoldDB" id="A0A9P9XXT7"/>
<dbReference type="RefSeq" id="XP_051360150.1">
    <property type="nucleotide sequence ID" value="XM_051508812.1"/>
</dbReference>
<evidence type="ECO:0000313" key="10">
    <source>
        <dbReference type="Proteomes" id="UP001055219"/>
    </source>
</evidence>
<comment type="similarity">
    <text evidence="5">Belongs to the SAT4 family.</text>
</comment>
<reference evidence="9" key="1">
    <citation type="journal article" date="2021" name="J Fungi (Basel)">
        <title>Genomic and Metabolomic Analyses of the Marine Fungus Emericellopsis cladophorae: Insights into Saltwater Adaptability Mechanisms and Its Biosynthetic Potential.</title>
        <authorList>
            <person name="Goncalves M.F.M."/>
            <person name="Hilario S."/>
            <person name="Van de Peer Y."/>
            <person name="Esteves A.C."/>
            <person name="Alves A."/>
        </authorList>
    </citation>
    <scope>NUCLEOTIDE SEQUENCE</scope>
    <source>
        <strain evidence="9">MUM 19.33</strain>
    </source>
</reference>
<feature type="transmembrane region" description="Helical" evidence="7">
    <location>
        <begin position="259"/>
        <end position="279"/>
    </location>
</feature>
<dbReference type="Pfam" id="PF20684">
    <property type="entry name" value="Fung_rhodopsin"/>
    <property type="match status" value="1"/>
</dbReference>
<dbReference type="InterPro" id="IPR052337">
    <property type="entry name" value="SAT4-like"/>
</dbReference>
<feature type="transmembrane region" description="Helical" evidence="7">
    <location>
        <begin position="184"/>
        <end position="205"/>
    </location>
</feature>
<dbReference type="PANTHER" id="PTHR33048">
    <property type="entry name" value="PTH11-LIKE INTEGRAL MEMBRANE PROTEIN (AFU_ORTHOLOGUE AFUA_5G11245)"/>
    <property type="match status" value="1"/>
</dbReference>
<keyword evidence="4 7" id="KW-0472">Membrane</keyword>
<dbReference type="InterPro" id="IPR049326">
    <property type="entry name" value="Rhodopsin_dom_fungi"/>
</dbReference>
<keyword evidence="10" id="KW-1185">Reference proteome</keyword>
<dbReference type="Proteomes" id="UP001055219">
    <property type="component" value="Unassembled WGS sequence"/>
</dbReference>
<feature type="region of interest" description="Disordered" evidence="6">
    <location>
        <begin position="325"/>
        <end position="418"/>
    </location>
</feature>
<feature type="transmembrane region" description="Helical" evidence="7">
    <location>
        <begin position="20"/>
        <end position="37"/>
    </location>
</feature>
<feature type="transmembrane region" description="Helical" evidence="7">
    <location>
        <begin position="140"/>
        <end position="164"/>
    </location>
</feature>
<dbReference type="GO" id="GO:0016020">
    <property type="term" value="C:membrane"/>
    <property type="evidence" value="ECO:0007669"/>
    <property type="project" value="UniProtKB-SubCell"/>
</dbReference>
<feature type="transmembrane region" description="Helical" evidence="7">
    <location>
        <begin position="49"/>
        <end position="72"/>
    </location>
</feature>
<reference evidence="9" key="2">
    <citation type="submission" date="2022-07" db="EMBL/GenBank/DDBJ databases">
        <authorList>
            <person name="Goncalves M.F.M."/>
            <person name="Hilario S."/>
            <person name="Van De Peer Y."/>
            <person name="Esteves A.C."/>
            <person name="Alves A."/>
        </authorList>
    </citation>
    <scope>NUCLEOTIDE SEQUENCE</scope>
    <source>
        <strain evidence="9">MUM 19.33</strain>
    </source>
</reference>
<organism evidence="9 10">
    <name type="scientific">Emericellopsis cladophorae</name>
    <dbReference type="NCBI Taxonomy" id="2686198"/>
    <lineage>
        <taxon>Eukaryota</taxon>
        <taxon>Fungi</taxon>
        <taxon>Dikarya</taxon>
        <taxon>Ascomycota</taxon>
        <taxon>Pezizomycotina</taxon>
        <taxon>Sordariomycetes</taxon>
        <taxon>Hypocreomycetidae</taxon>
        <taxon>Hypocreales</taxon>
        <taxon>Bionectriaceae</taxon>
        <taxon>Emericellopsis</taxon>
    </lineage>
</organism>
<evidence type="ECO:0000256" key="4">
    <source>
        <dbReference type="ARBA" id="ARBA00023136"/>
    </source>
</evidence>
<evidence type="ECO:0000256" key="5">
    <source>
        <dbReference type="ARBA" id="ARBA00038359"/>
    </source>
</evidence>
<keyword evidence="3 7" id="KW-1133">Transmembrane helix</keyword>
<evidence type="ECO:0000256" key="7">
    <source>
        <dbReference type="SAM" id="Phobius"/>
    </source>
</evidence>